<feature type="region of interest" description="Disordered" evidence="1">
    <location>
        <begin position="362"/>
        <end position="524"/>
    </location>
</feature>
<evidence type="ECO:0000313" key="3">
    <source>
        <dbReference type="Proteomes" id="UP000479000"/>
    </source>
</evidence>
<proteinExistence type="predicted"/>
<protein>
    <submittedName>
        <fullName evidence="2">Uncharacterized protein</fullName>
    </submittedName>
</protein>
<dbReference type="PANTHER" id="PTHR13265">
    <property type="entry name" value="THO COMPLEX SUBUNIT 1"/>
    <property type="match status" value="1"/>
</dbReference>
<feature type="compositionally biased region" description="Basic and acidic residues" evidence="1">
    <location>
        <begin position="382"/>
        <end position="437"/>
    </location>
</feature>
<sequence>MKPTCPLSQDDVKFVTTEQTIQRLVRSLEPVSDAHWRDLEKRAALEQALKDKTMQLMTESINDPFKLAKFLNLIMALCKQELAFAVLSVSLLSDILDSATIPVCEQLFEFVEGHNTEAVLTVLKNIKLEWEPNTSVEVTKKHQTFFTKFLTNQKLLLLQLSDTDFTRTIYLQFLILFQFFSAQVKTKPKKGDEDVTEVIDMRQNYLQYLPGRNVSPNVHEFLAESIKQSENADMEAKEKKVNDPQFAWIALKLLSMKSPHFFSTNQDRAPPPTKLPDFVDHICRRIFREQNPGMVRKRQSPMGRTRCLELLLPPLHPAPKAVEAAKDQIVEKRQKVVKTANAKTVQGKAVGTAKAGDQAAKAAKTVKAPAPQNAEKAPVAKSDAKTTDKTEKLVKNDKQEKPDRIDRYEQNEKSERYEKGKSEKQEAAKLVKTEKAKTPVGDRSSTREKTIERKNDVEKNSVPKVSEKERTTPSRKERERSPGKRKREIDAVEIISNKKTARERRDDRRDEKNDDAPSLTTEQIEKLSKSISGSWKKVAEKLGFKSDDVSFFFHIYYTIGNRRILDFFQIS</sequence>
<gene>
    <name evidence="2" type="ORF">NTEN_LOCUS10161</name>
</gene>
<organism evidence="2 3">
    <name type="scientific">Nesidiocoris tenuis</name>
    <dbReference type="NCBI Taxonomy" id="355587"/>
    <lineage>
        <taxon>Eukaryota</taxon>
        <taxon>Metazoa</taxon>
        <taxon>Ecdysozoa</taxon>
        <taxon>Arthropoda</taxon>
        <taxon>Hexapoda</taxon>
        <taxon>Insecta</taxon>
        <taxon>Pterygota</taxon>
        <taxon>Neoptera</taxon>
        <taxon>Paraneoptera</taxon>
        <taxon>Hemiptera</taxon>
        <taxon>Heteroptera</taxon>
        <taxon>Panheteroptera</taxon>
        <taxon>Cimicomorpha</taxon>
        <taxon>Miridae</taxon>
        <taxon>Dicyphina</taxon>
        <taxon>Nesidiocoris</taxon>
    </lineage>
</organism>
<evidence type="ECO:0000256" key="1">
    <source>
        <dbReference type="SAM" id="MobiDB-lite"/>
    </source>
</evidence>
<dbReference type="OrthoDB" id="10257415at2759"/>
<accession>A0A6H5GL34</accession>
<dbReference type="GO" id="GO:0000445">
    <property type="term" value="C:THO complex part of transcription export complex"/>
    <property type="evidence" value="ECO:0007669"/>
    <property type="project" value="TreeGrafter"/>
</dbReference>
<dbReference type="PANTHER" id="PTHR13265:SF0">
    <property type="entry name" value="HPR1"/>
    <property type="match status" value="1"/>
</dbReference>
<dbReference type="Pfam" id="PF11957">
    <property type="entry name" value="efThoc1"/>
    <property type="match status" value="1"/>
</dbReference>
<dbReference type="Proteomes" id="UP000479000">
    <property type="component" value="Unassembled WGS sequence"/>
</dbReference>
<dbReference type="EMBL" id="CADCXU010015132">
    <property type="protein sequence ID" value="CAB0004684.1"/>
    <property type="molecule type" value="Genomic_DNA"/>
</dbReference>
<feature type="compositionally biased region" description="Low complexity" evidence="1">
    <location>
        <begin position="362"/>
        <end position="371"/>
    </location>
</feature>
<keyword evidence="3" id="KW-1185">Reference proteome</keyword>
<feature type="compositionally biased region" description="Basic and acidic residues" evidence="1">
    <location>
        <begin position="503"/>
        <end position="515"/>
    </location>
</feature>
<dbReference type="GO" id="GO:0006406">
    <property type="term" value="P:mRNA export from nucleus"/>
    <property type="evidence" value="ECO:0007669"/>
    <property type="project" value="TreeGrafter"/>
</dbReference>
<dbReference type="AlphaFoldDB" id="A0A6H5GL34"/>
<evidence type="ECO:0000313" key="2">
    <source>
        <dbReference type="EMBL" id="CAB0004684.1"/>
    </source>
</evidence>
<reference evidence="2 3" key="1">
    <citation type="submission" date="2020-02" db="EMBL/GenBank/DDBJ databases">
        <authorList>
            <person name="Ferguson B K."/>
        </authorList>
    </citation>
    <scope>NUCLEOTIDE SEQUENCE [LARGE SCALE GENOMIC DNA]</scope>
</reference>
<feature type="compositionally biased region" description="Basic and acidic residues" evidence="1">
    <location>
        <begin position="444"/>
        <end position="490"/>
    </location>
</feature>
<name>A0A6H5GL34_9HEMI</name>
<dbReference type="InterPro" id="IPR021861">
    <property type="entry name" value="THO_THOC1"/>
</dbReference>